<dbReference type="PANTHER" id="PTHR41248:SF1">
    <property type="entry name" value="NORD PROTEIN"/>
    <property type="match status" value="1"/>
</dbReference>
<dbReference type="AlphaFoldDB" id="A0A5R9GNL4"/>
<dbReference type="InterPro" id="IPR002035">
    <property type="entry name" value="VWF_A"/>
</dbReference>
<sequence>MALTETFERNMVVKMYWQKLGCNFAQVDRVFDECMKEARALLSEEGINSYIENARFIGKMGRGPEPLLVYLEEAPGVAAQLGEGVLVDLREFAHYMSTHTNFKAMVPFLQTSGAVARRLQSHELFMRYIELIRDMMDRTSGSVHGHHTTFPSPGLPDLLQQAPRLLSALSLEGFRNWIEYGIKNYNNHPDRQIDYFCLQSADAVAVMQRERHGTLLVDNERKLDTYLRALWNDSDYLVPYSLAFDELRKPMPYFDQLGIRLPDVYDDYQGIKGIDRYRAALAHMAAHRCWSQKMIVDNWSPFQRVSVEIFEDSRVDYLACKRYPGLRKLFLALHPIPKEEDLKLEEEGISIFRLRLAMVSRAILDPDYQYENADVREFVGRFFAAMEKGESSSRDIASIALSFIARTRGQRDLSPKIYFENTEVTYRDDNRHLWIYIEESDEDEMFEHLDKRKSEEEELKGLPPRRYHEWDYNSKTYRPDWVSVYETLHPRGHAGKIDQLLAKHSQLARRLKAMLDMLKPQDKVRIRYQEDGSELDLDVAIRSLIDFKGGCAPDPRINMSHRTDGRNIAVTLLLDLSQSLSEQAQGCNQTILELSQEAVSLLAWSIQQVGDSFAIGGFHSNTRHDVRYYHIKGFTENWDDDVKARLAAMEAGYSTRMGGAMRHAAHYLKAQQADKKLMLILTDGEPADIDVNDQQLLIQDARQAVNELDRDGIYSYCINLDPKADEYVADIFGRQYTIIDHIDRLPERLPELFISLTK</sequence>
<dbReference type="PROSITE" id="PS50234">
    <property type="entry name" value="VWFA"/>
    <property type="match status" value="1"/>
</dbReference>
<dbReference type="Proteomes" id="UP000306585">
    <property type="component" value="Unassembled WGS sequence"/>
</dbReference>
<dbReference type="Gene3D" id="3.40.50.410">
    <property type="entry name" value="von Willebrand factor, type A domain"/>
    <property type="match status" value="1"/>
</dbReference>
<keyword evidence="3" id="KW-1185">Reference proteome</keyword>
<dbReference type="RefSeq" id="WP_138238843.1">
    <property type="nucleotide sequence ID" value="NZ_VBRY01000004.1"/>
</dbReference>
<organism evidence="2 3">
    <name type="scientific">Mariprofundus erugo</name>
    <dbReference type="NCBI Taxonomy" id="2528639"/>
    <lineage>
        <taxon>Bacteria</taxon>
        <taxon>Pseudomonadati</taxon>
        <taxon>Pseudomonadota</taxon>
        <taxon>Candidatius Mariprofundia</taxon>
        <taxon>Mariprofundales</taxon>
        <taxon>Mariprofundaceae</taxon>
        <taxon>Mariprofundus</taxon>
    </lineage>
</organism>
<protein>
    <submittedName>
        <fullName evidence="2">VWA domain-containing protein</fullName>
    </submittedName>
</protein>
<dbReference type="SUPFAM" id="SSF53300">
    <property type="entry name" value="vWA-like"/>
    <property type="match status" value="1"/>
</dbReference>
<dbReference type="CDD" id="cd01454">
    <property type="entry name" value="vWA_norD_type"/>
    <property type="match status" value="1"/>
</dbReference>
<dbReference type="Pfam" id="PF00092">
    <property type="entry name" value="VWA"/>
    <property type="match status" value="1"/>
</dbReference>
<evidence type="ECO:0000259" key="1">
    <source>
        <dbReference type="PROSITE" id="PS50234"/>
    </source>
</evidence>
<dbReference type="InterPro" id="IPR036465">
    <property type="entry name" value="vWFA_dom_sf"/>
</dbReference>
<proteinExistence type="predicted"/>
<feature type="domain" description="VWFA" evidence="1">
    <location>
        <begin position="569"/>
        <end position="731"/>
    </location>
</feature>
<comment type="caution">
    <text evidence="2">The sequence shown here is derived from an EMBL/GenBank/DDBJ whole genome shotgun (WGS) entry which is preliminary data.</text>
</comment>
<gene>
    <name evidence="2" type="ORF">FEF65_05745</name>
</gene>
<dbReference type="PANTHER" id="PTHR41248">
    <property type="entry name" value="NORD PROTEIN"/>
    <property type="match status" value="1"/>
</dbReference>
<dbReference type="InterPro" id="IPR051928">
    <property type="entry name" value="NorD/CobT"/>
</dbReference>
<evidence type="ECO:0000313" key="3">
    <source>
        <dbReference type="Proteomes" id="UP000306585"/>
    </source>
</evidence>
<name>A0A5R9GNL4_9PROT</name>
<accession>A0A5R9GNL4</accession>
<reference evidence="2 3" key="1">
    <citation type="journal article" date="2019" name="Appl. Environ. Microbiol.">
        <title>Environmental Evidence and Genomic Insight of Iron-oxidizing Bacteria Preference Towards More Corrosion Resistant Stainless Steel at Higher Salinities.</title>
        <authorList>
            <person name="Garrison C.E."/>
            <person name="Price K.A."/>
            <person name="Field E.K."/>
        </authorList>
    </citation>
    <scope>NUCLEOTIDE SEQUENCE [LARGE SCALE GENOMIC DNA]</scope>
    <source>
        <strain evidence="2 3">P3</strain>
    </source>
</reference>
<dbReference type="SMART" id="SM00327">
    <property type="entry name" value="VWA"/>
    <property type="match status" value="1"/>
</dbReference>
<evidence type="ECO:0000313" key="2">
    <source>
        <dbReference type="EMBL" id="TLS67946.1"/>
    </source>
</evidence>
<dbReference type="EMBL" id="VBRY01000004">
    <property type="protein sequence ID" value="TLS67946.1"/>
    <property type="molecule type" value="Genomic_DNA"/>
</dbReference>